<dbReference type="GO" id="GO:0006412">
    <property type="term" value="P:translation"/>
    <property type="evidence" value="ECO:0007669"/>
    <property type="project" value="InterPro"/>
</dbReference>
<dbReference type="EMBL" id="MH591104">
    <property type="protein sequence ID" value="AYC64949.1"/>
    <property type="molecule type" value="Genomic_DNA"/>
</dbReference>
<dbReference type="Gene3D" id="3.30.70.330">
    <property type="match status" value="1"/>
</dbReference>
<geneLocation type="chloroplast" evidence="5"/>
<keyword evidence="2 5" id="KW-0689">Ribosomal protein</keyword>
<name>A0A386AZT8_9CHLO</name>
<organism evidence="5">
    <name type="scientific">Boodleopsis sp. H.0758</name>
    <dbReference type="NCBI Taxonomy" id="2320802"/>
    <lineage>
        <taxon>Eukaryota</taxon>
        <taxon>Viridiplantae</taxon>
        <taxon>Chlorophyta</taxon>
        <taxon>core chlorophytes</taxon>
        <taxon>Ulvophyceae</taxon>
        <taxon>TCBD clade</taxon>
        <taxon>Bryopsidales</taxon>
        <taxon>Halimedineae</taxon>
        <taxon>Halimedaceae</taxon>
        <taxon>Rhipileae</taxon>
        <taxon>Boodleopsis</taxon>
    </lineage>
</organism>
<evidence type="ECO:0000256" key="3">
    <source>
        <dbReference type="ARBA" id="ARBA00023274"/>
    </source>
</evidence>
<dbReference type="GeneID" id="38278722"/>
<evidence type="ECO:0000313" key="5">
    <source>
        <dbReference type="EMBL" id="AYC64949.1"/>
    </source>
</evidence>
<dbReference type="InterPro" id="IPR012677">
    <property type="entry name" value="Nucleotide-bd_a/b_plait_sf"/>
</dbReference>
<dbReference type="GO" id="GO:0003735">
    <property type="term" value="F:structural constituent of ribosome"/>
    <property type="evidence" value="ECO:0007669"/>
    <property type="project" value="InterPro"/>
</dbReference>
<evidence type="ECO:0000256" key="1">
    <source>
        <dbReference type="ARBA" id="ARBA00006700"/>
    </source>
</evidence>
<dbReference type="RefSeq" id="YP_009518961.1">
    <property type="nucleotide sequence ID" value="NC_039521.1"/>
</dbReference>
<dbReference type="GO" id="GO:1990904">
    <property type="term" value="C:ribonucleoprotein complex"/>
    <property type="evidence" value="ECO:0007669"/>
    <property type="project" value="UniProtKB-KW"/>
</dbReference>
<dbReference type="InterPro" id="IPR012678">
    <property type="entry name" value="Ribosomal_uL23/eL15/eS24_sf"/>
</dbReference>
<keyword evidence="5" id="KW-0150">Chloroplast</keyword>
<gene>
    <name evidence="5" type="primary">rpl23</name>
</gene>
<dbReference type="SUPFAM" id="SSF54189">
    <property type="entry name" value="Ribosomal proteins S24e, L23 and L15e"/>
    <property type="match status" value="1"/>
</dbReference>
<keyword evidence="5" id="KW-0934">Plastid</keyword>
<dbReference type="GO" id="GO:0005840">
    <property type="term" value="C:ribosome"/>
    <property type="evidence" value="ECO:0007669"/>
    <property type="project" value="UniProtKB-KW"/>
</dbReference>
<reference evidence="5" key="1">
    <citation type="submission" date="2018-07" db="EMBL/GenBank/DDBJ databases">
        <authorList>
            <person name="Quirk P.G."/>
            <person name="Krulwich T.A."/>
        </authorList>
    </citation>
    <scope>NUCLEOTIDE SEQUENCE</scope>
</reference>
<dbReference type="Pfam" id="PF00276">
    <property type="entry name" value="Ribosomal_L23"/>
    <property type="match status" value="1"/>
</dbReference>
<sequence>MTNLSNNKFDKKIFDCLFQPVITEKTMKLMEFKKYTFDVNAQLNKKQIKKIFEIYFNSKIKTIKTFRIKKKSKAPIKRVIFNFFENKKIFIFNT</sequence>
<evidence type="ECO:0000256" key="2">
    <source>
        <dbReference type="ARBA" id="ARBA00022980"/>
    </source>
</evidence>
<comment type="similarity">
    <text evidence="1">Belongs to the universal ribosomal protein uL23 family.</text>
</comment>
<protein>
    <recommendedName>
        <fullName evidence="4">Large ribosomal subunit protein uL23c</fullName>
    </recommendedName>
</protein>
<keyword evidence="3" id="KW-0687">Ribonucleoprotein</keyword>
<reference evidence="5" key="2">
    <citation type="journal article" date="2019" name="Mol. Phylogenet. Evol.">
        <title>Reassessment of the classification of bryopsidales (chlorophyta) based on chloroplast phylogenomic analyses.</title>
        <authorList>
            <person name="Cremen M.C."/>
            <person name="Leliaert F."/>
            <person name="West J."/>
            <person name="Lam D.W."/>
            <person name="Shimada S."/>
            <person name="Lopez-Bautista J.M."/>
            <person name="Verbruggen H."/>
        </authorList>
    </citation>
    <scope>NUCLEOTIDE SEQUENCE</scope>
</reference>
<dbReference type="AlphaFoldDB" id="A0A386AZT8"/>
<evidence type="ECO:0000256" key="4">
    <source>
        <dbReference type="ARBA" id="ARBA00035287"/>
    </source>
</evidence>
<dbReference type="InterPro" id="IPR013025">
    <property type="entry name" value="Ribosomal_uL23-like"/>
</dbReference>
<proteinExistence type="inferred from homology"/>
<accession>A0A386AZT8</accession>